<dbReference type="KEGG" id="acob:P0Y56_17155"/>
<dbReference type="PANTHER" id="PTHR43689">
    <property type="entry name" value="HYDROLASE"/>
    <property type="match status" value="1"/>
</dbReference>
<protein>
    <submittedName>
        <fullName evidence="3">Alpha/beta hydrolase</fullName>
    </submittedName>
</protein>
<dbReference type="Pfam" id="PF12697">
    <property type="entry name" value="Abhydrolase_6"/>
    <property type="match status" value="1"/>
</dbReference>
<organism evidence="3 4">
    <name type="scientific">Candidatus Andeanibacterium colombiense</name>
    <dbReference type="NCBI Taxonomy" id="3121345"/>
    <lineage>
        <taxon>Bacteria</taxon>
        <taxon>Pseudomonadati</taxon>
        <taxon>Pseudomonadota</taxon>
        <taxon>Alphaproteobacteria</taxon>
        <taxon>Sphingomonadales</taxon>
        <taxon>Sphingomonadaceae</taxon>
        <taxon>Candidatus Andeanibacterium</taxon>
    </lineage>
</organism>
<dbReference type="GO" id="GO:0016787">
    <property type="term" value="F:hydrolase activity"/>
    <property type="evidence" value="ECO:0007669"/>
    <property type="project" value="UniProtKB-KW"/>
</dbReference>
<feature type="domain" description="AB hydrolase-1" evidence="2">
    <location>
        <begin position="64"/>
        <end position="345"/>
    </location>
</feature>
<evidence type="ECO:0000313" key="3">
    <source>
        <dbReference type="EMBL" id="WEK46709.1"/>
    </source>
</evidence>
<proteinExistence type="predicted"/>
<evidence type="ECO:0000256" key="1">
    <source>
        <dbReference type="SAM" id="SignalP"/>
    </source>
</evidence>
<dbReference type="PANTHER" id="PTHR43689:SF8">
    <property type="entry name" value="ALPHA_BETA-HYDROLASES SUPERFAMILY PROTEIN"/>
    <property type="match status" value="1"/>
</dbReference>
<dbReference type="SUPFAM" id="SSF53474">
    <property type="entry name" value="alpha/beta-Hydrolases"/>
    <property type="match status" value="1"/>
</dbReference>
<reference evidence="3" key="1">
    <citation type="submission" date="2023-03" db="EMBL/GenBank/DDBJ databases">
        <title>Andean soil-derived lignocellulolytic bacterial consortium as a source of novel taxa and putative plastic-active enzymes.</title>
        <authorList>
            <person name="Diaz-Garcia L."/>
            <person name="Chuvochina M."/>
            <person name="Feuerriegel G."/>
            <person name="Bunk B."/>
            <person name="Sproer C."/>
            <person name="Streit W.R."/>
            <person name="Rodriguez L.M."/>
            <person name="Overmann J."/>
            <person name="Jimenez D.J."/>
        </authorList>
    </citation>
    <scope>NUCLEOTIDE SEQUENCE</scope>
    <source>
        <strain evidence="3">MAG 26</strain>
    </source>
</reference>
<dbReference type="InterPro" id="IPR029058">
    <property type="entry name" value="AB_hydrolase_fold"/>
</dbReference>
<name>A0AAJ5X660_9SPHN</name>
<dbReference type="EMBL" id="CP119316">
    <property type="protein sequence ID" value="WEK46709.1"/>
    <property type="molecule type" value="Genomic_DNA"/>
</dbReference>
<evidence type="ECO:0000313" key="4">
    <source>
        <dbReference type="Proteomes" id="UP001218362"/>
    </source>
</evidence>
<dbReference type="InterPro" id="IPR000073">
    <property type="entry name" value="AB_hydrolase_1"/>
</dbReference>
<evidence type="ECO:0000259" key="2">
    <source>
        <dbReference type="Pfam" id="PF12697"/>
    </source>
</evidence>
<dbReference type="AlphaFoldDB" id="A0AAJ5X660"/>
<dbReference type="Proteomes" id="UP001218362">
    <property type="component" value="Chromosome"/>
</dbReference>
<keyword evidence="1" id="KW-0732">Signal</keyword>
<gene>
    <name evidence="3" type="ORF">P0Y56_17155</name>
</gene>
<feature type="chain" id="PRO_5042568014" evidence="1">
    <location>
        <begin position="25"/>
        <end position="354"/>
    </location>
</feature>
<accession>A0AAJ5X660</accession>
<keyword evidence="3" id="KW-0378">Hydrolase</keyword>
<feature type="signal peptide" evidence="1">
    <location>
        <begin position="1"/>
        <end position="24"/>
    </location>
</feature>
<sequence length="354" mass="36906">MRRGFAISGVALALAPLASVPAQRLTPAGVDSSLAPYADTTNSVRLPDGRMLHLVCMGQGSPTVIFNGGGDTWSTMWNTVQPEVAQKTRACAWDRQALGLSSAGPEVPTVEHNVADLDAALKLAGIAGPYVVVGHSLGGYDSVIFADRHKEDVVGMVLVDPTPAADPDAPPDPATPNINALMAGEPPFITMLQRCAAGLRAGTLHSGAPDPDNCLNPPPPPAEYPPELRDALLALRVGATPQATAAALDNIAYYSSAARIAADTRAAYNPARNYGAMPLIVLSAGDSGISPNNPPEINAELPALMAFKQRAHEHLATLSTRGVHRIIADSPHDIPHVKPQAVIDAIDEVVDAAR</sequence>
<dbReference type="Gene3D" id="3.40.50.1820">
    <property type="entry name" value="alpha/beta hydrolase"/>
    <property type="match status" value="1"/>
</dbReference>